<dbReference type="Pfam" id="PF07624">
    <property type="entry name" value="PSD2"/>
    <property type="match status" value="1"/>
</dbReference>
<sequence length="754" mass="84528">MSIALLLAAGSSLWAEPARHQAEFDKHVKPFLKKYCADCHSGDFAESGVDLASFNSAEQVMTTGRKTWQKTLDLLAAGTMPPKEETQPSAEELAQTLDWIRNALADYSCDGPVDPGRETIRRLNRVEYENTIRDLLGIEFKATEEFPADDVGYGFDNIGDVLSLSPLLLEKYYDAAETIANKAIVTDPASLVHSDRLKDFKLKDGSKSDDRISFASHNVAKTEFHVDAPGEYKVSISAFGTRAGDDLPNMHVKVDDVEKDFAVDAERGKEKSYEITKRLSKGKHRLEISFTNDFYDPNNSNPRRRDRNLMVNSVQLIGPPDVKPEDFPESHRVIFVAYPGQEGITAEVAARRNLTRFASRAFRRPATADEVNRLYALVSSSQADGAKFEESIRDGVIAILCSPNFLYRVEMDESKQPVRAITEYELASRLSYFLWSSAPDQQLLTLAYEGKLRSQLDQQIGRMMKSPKSSALIENFAGQWLQLRNLESAKPDRRQFRSFTSQMAQDMRRETELFVASIVQEDRSILDLIAADYSYLNESLAKHYGVKDVKGDEFRKVSLADKGRGGILTQASVLTVTSHPTRTSPVKRGKWVLENILGTPPPDPPADVPTLEGQKELTGTLRQRMAQHMANPSCASCHSRMDPIGFSLENFDAVGAFRTKDEGQKIDAKGELPGGVQFEGAKGLRQIILKDHRDEFVRTFSEKMLTYALGRGVEYYDMCAVDAIQAELERNDYRFSALVKAIVHSDPFQKRRTQ</sequence>
<dbReference type="InterPro" id="IPR013036">
    <property type="entry name" value="DUF1587"/>
</dbReference>
<dbReference type="eggNOG" id="COG0551">
    <property type="taxonomic scope" value="Bacteria"/>
</dbReference>
<dbReference type="EMBL" id="AANZ01000021">
    <property type="protein sequence ID" value="EAQ78484.1"/>
    <property type="molecule type" value="Genomic_DNA"/>
</dbReference>
<dbReference type="InterPro" id="IPR031768">
    <property type="entry name" value="CBM60_xylan-bd"/>
</dbReference>
<feature type="domain" description="DUF1588" evidence="3">
    <location>
        <begin position="564"/>
        <end position="661"/>
    </location>
</feature>
<dbReference type="Pfam" id="PF16841">
    <property type="entry name" value="CBM60"/>
    <property type="match status" value="1"/>
</dbReference>
<evidence type="ECO:0000259" key="2">
    <source>
        <dbReference type="Pfam" id="PF07626"/>
    </source>
</evidence>
<dbReference type="Pfam" id="PF07631">
    <property type="entry name" value="PSD4"/>
    <property type="match status" value="1"/>
</dbReference>
<feature type="domain" description="DUF1585" evidence="1">
    <location>
        <begin position="675"/>
        <end position="748"/>
    </location>
</feature>
<proteinExistence type="predicted"/>
<protein>
    <submittedName>
        <fullName evidence="7">Filamin-like protein</fullName>
    </submittedName>
</protein>
<evidence type="ECO:0000313" key="7">
    <source>
        <dbReference type="EMBL" id="EAQ78484.1"/>
    </source>
</evidence>
<dbReference type="HOGENOM" id="CLU_007458_0_0_0"/>
<dbReference type="Pfam" id="PF07637">
    <property type="entry name" value="PSD5"/>
    <property type="match status" value="1"/>
</dbReference>
<feature type="domain" description="DUF1592" evidence="4">
    <location>
        <begin position="421"/>
        <end position="546"/>
    </location>
</feature>
<feature type="domain" description="DUF1587" evidence="2">
    <location>
        <begin position="121"/>
        <end position="184"/>
    </location>
</feature>
<evidence type="ECO:0000259" key="3">
    <source>
        <dbReference type="Pfam" id="PF07627"/>
    </source>
</evidence>
<organism evidence="7 8">
    <name type="scientific">Blastopirellula marina DSM 3645</name>
    <dbReference type="NCBI Taxonomy" id="314230"/>
    <lineage>
        <taxon>Bacteria</taxon>
        <taxon>Pseudomonadati</taxon>
        <taxon>Planctomycetota</taxon>
        <taxon>Planctomycetia</taxon>
        <taxon>Pirellulales</taxon>
        <taxon>Pirellulaceae</taxon>
        <taxon>Blastopirellula</taxon>
    </lineage>
</organism>
<dbReference type="InterPro" id="IPR013039">
    <property type="entry name" value="DUF1588"/>
</dbReference>
<dbReference type="InterPro" id="IPR013042">
    <property type="entry name" value="DUF1592"/>
</dbReference>
<feature type="domain" description="DUF1595" evidence="5">
    <location>
        <begin position="350"/>
        <end position="410"/>
    </location>
</feature>
<feature type="domain" description="Carbohydrate binding module xylan-binding" evidence="6">
    <location>
        <begin position="234"/>
        <end position="319"/>
    </location>
</feature>
<name>A3ZYJ3_9BACT</name>
<dbReference type="InterPro" id="IPR011478">
    <property type="entry name" value="DUF1585"/>
</dbReference>
<dbReference type="STRING" id="314230.DSM3645_07326"/>
<comment type="caution">
    <text evidence="7">The sequence shown here is derived from an EMBL/GenBank/DDBJ whole genome shotgun (WGS) entry which is preliminary data.</text>
</comment>
<gene>
    <name evidence="7" type="ORF">DSM3645_07326</name>
</gene>
<reference evidence="7 8" key="1">
    <citation type="submission" date="2006-02" db="EMBL/GenBank/DDBJ databases">
        <authorList>
            <person name="Amann R."/>
            <person name="Ferriera S."/>
            <person name="Johnson J."/>
            <person name="Kravitz S."/>
            <person name="Halpern A."/>
            <person name="Remington K."/>
            <person name="Beeson K."/>
            <person name="Tran B."/>
            <person name="Rogers Y.-H."/>
            <person name="Friedman R."/>
            <person name="Venter J.C."/>
        </authorList>
    </citation>
    <scope>NUCLEOTIDE SEQUENCE [LARGE SCALE GENOMIC DNA]</scope>
    <source>
        <strain evidence="7 8">DSM 3645</strain>
    </source>
</reference>
<dbReference type="RefSeq" id="WP_002655062.1">
    <property type="nucleotide sequence ID" value="NZ_CH672377.1"/>
</dbReference>
<dbReference type="Pfam" id="PF07626">
    <property type="entry name" value="PSD3"/>
    <property type="match status" value="1"/>
</dbReference>
<accession>A3ZYJ3</accession>
<evidence type="ECO:0000259" key="6">
    <source>
        <dbReference type="Pfam" id="PF16841"/>
    </source>
</evidence>
<dbReference type="Pfam" id="PF07627">
    <property type="entry name" value="PSCyt3"/>
    <property type="match status" value="1"/>
</dbReference>
<evidence type="ECO:0000259" key="4">
    <source>
        <dbReference type="Pfam" id="PF07631"/>
    </source>
</evidence>
<evidence type="ECO:0000259" key="5">
    <source>
        <dbReference type="Pfam" id="PF07637"/>
    </source>
</evidence>
<evidence type="ECO:0000313" key="8">
    <source>
        <dbReference type="Proteomes" id="UP000004358"/>
    </source>
</evidence>
<evidence type="ECO:0000259" key="1">
    <source>
        <dbReference type="Pfam" id="PF07624"/>
    </source>
</evidence>
<dbReference type="AlphaFoldDB" id="A3ZYJ3"/>
<dbReference type="InterPro" id="IPR013043">
    <property type="entry name" value="DUF1595"/>
</dbReference>
<dbReference type="Proteomes" id="UP000004358">
    <property type="component" value="Unassembled WGS sequence"/>
</dbReference>
<dbReference type="Gene3D" id="2.60.60.40">
    <property type="match status" value="1"/>
</dbReference>